<dbReference type="PANTHER" id="PTHR18934:SF99">
    <property type="entry name" value="ATP-DEPENDENT RNA HELICASE DHX37-RELATED"/>
    <property type="match status" value="1"/>
</dbReference>
<feature type="compositionally biased region" description="Pro residues" evidence="5">
    <location>
        <begin position="252"/>
        <end position="282"/>
    </location>
</feature>
<dbReference type="SMART" id="SM00490">
    <property type="entry name" value="HELICc"/>
    <property type="match status" value="1"/>
</dbReference>
<evidence type="ECO:0000256" key="5">
    <source>
        <dbReference type="SAM" id="MobiDB-lite"/>
    </source>
</evidence>
<feature type="region of interest" description="Disordered" evidence="5">
    <location>
        <begin position="235"/>
        <end position="287"/>
    </location>
</feature>
<gene>
    <name evidence="8" type="ORF">BECKSD772E_GA0070983_10097</name>
</gene>
<dbReference type="InterPro" id="IPR011709">
    <property type="entry name" value="DEAD-box_helicase_OB_fold"/>
</dbReference>
<dbReference type="PANTHER" id="PTHR18934">
    <property type="entry name" value="ATP-DEPENDENT RNA HELICASE"/>
    <property type="match status" value="1"/>
</dbReference>
<dbReference type="SUPFAM" id="SSF52540">
    <property type="entry name" value="P-loop containing nucleoside triphosphate hydrolases"/>
    <property type="match status" value="1"/>
</dbReference>
<dbReference type="Gene3D" id="1.20.120.1080">
    <property type="match status" value="1"/>
</dbReference>
<feature type="domain" description="Helicase ATP-binding" evidence="6">
    <location>
        <begin position="18"/>
        <end position="181"/>
    </location>
</feature>
<dbReference type="Pfam" id="PF00271">
    <property type="entry name" value="Helicase_C"/>
    <property type="match status" value="1"/>
</dbReference>
<dbReference type="FunFam" id="1.20.120.1080:FF:000005">
    <property type="entry name" value="ATP-dependent helicase HrpA"/>
    <property type="match status" value="1"/>
</dbReference>
<feature type="domain" description="Helicase C-terminal" evidence="7">
    <location>
        <begin position="279"/>
        <end position="438"/>
    </location>
</feature>
<dbReference type="InterPro" id="IPR024590">
    <property type="entry name" value="HrpA_C"/>
</dbReference>
<keyword evidence="4" id="KW-0067">ATP-binding</keyword>
<evidence type="ECO:0000313" key="8">
    <source>
        <dbReference type="EMBL" id="VFK41024.1"/>
    </source>
</evidence>
<dbReference type="Pfam" id="PF04408">
    <property type="entry name" value="WHD_HA2"/>
    <property type="match status" value="1"/>
</dbReference>
<dbReference type="GO" id="GO:0003724">
    <property type="term" value="F:RNA helicase activity"/>
    <property type="evidence" value="ECO:0007669"/>
    <property type="project" value="InterPro"/>
</dbReference>
<dbReference type="Pfam" id="PF07717">
    <property type="entry name" value="OB_NTP_bind"/>
    <property type="match status" value="1"/>
</dbReference>
<protein>
    <submittedName>
        <fullName evidence="8">ATP-dependent helicase HrpA</fullName>
    </submittedName>
</protein>
<dbReference type="InterPro" id="IPR010222">
    <property type="entry name" value="RNA_helicase_HrpA"/>
</dbReference>
<reference evidence="8" key="1">
    <citation type="submission" date="2019-02" db="EMBL/GenBank/DDBJ databases">
        <authorList>
            <person name="Gruber-Vodicka R. H."/>
            <person name="Seah K. B. B."/>
        </authorList>
    </citation>
    <scope>NUCLEOTIDE SEQUENCE</scope>
    <source>
        <strain evidence="8">BECK_S1320</strain>
    </source>
</reference>
<dbReference type="CDD" id="cd18791">
    <property type="entry name" value="SF2_C_RHA"/>
    <property type="match status" value="1"/>
</dbReference>
<dbReference type="InterPro" id="IPR027417">
    <property type="entry name" value="P-loop_NTPase"/>
</dbReference>
<dbReference type="InterPro" id="IPR001650">
    <property type="entry name" value="Helicase_C-like"/>
</dbReference>
<feature type="compositionally biased region" description="Basic and acidic residues" evidence="5">
    <location>
        <begin position="197"/>
        <end position="208"/>
    </location>
</feature>
<evidence type="ECO:0000256" key="2">
    <source>
        <dbReference type="ARBA" id="ARBA00022801"/>
    </source>
</evidence>
<dbReference type="PROSITE" id="PS51192">
    <property type="entry name" value="HELICASE_ATP_BIND_1"/>
    <property type="match status" value="1"/>
</dbReference>
<dbReference type="GO" id="GO:0005524">
    <property type="term" value="F:ATP binding"/>
    <property type="evidence" value="ECO:0007669"/>
    <property type="project" value="UniProtKB-KW"/>
</dbReference>
<dbReference type="Pfam" id="PF21010">
    <property type="entry name" value="HA2_C"/>
    <property type="match status" value="1"/>
</dbReference>
<dbReference type="NCBIfam" id="TIGR01967">
    <property type="entry name" value="DEAH_box_HrpA"/>
    <property type="match status" value="1"/>
</dbReference>
<dbReference type="InterPro" id="IPR014001">
    <property type="entry name" value="Helicase_ATP-bd"/>
</dbReference>
<organism evidence="8">
    <name type="scientific">Candidatus Kentrum sp. SD</name>
    <dbReference type="NCBI Taxonomy" id="2126332"/>
    <lineage>
        <taxon>Bacteria</taxon>
        <taxon>Pseudomonadati</taxon>
        <taxon>Pseudomonadota</taxon>
        <taxon>Gammaproteobacteria</taxon>
        <taxon>Candidatus Kentrum</taxon>
    </lineage>
</organism>
<keyword evidence="2" id="KW-0378">Hydrolase</keyword>
<proteinExistence type="predicted"/>
<evidence type="ECO:0000259" key="6">
    <source>
        <dbReference type="PROSITE" id="PS51192"/>
    </source>
</evidence>
<feature type="compositionally biased region" description="Acidic residues" evidence="5">
    <location>
        <begin position="241"/>
        <end position="251"/>
    </location>
</feature>
<evidence type="ECO:0000256" key="1">
    <source>
        <dbReference type="ARBA" id="ARBA00022741"/>
    </source>
</evidence>
<dbReference type="Pfam" id="PF11898">
    <property type="entry name" value="DUF3418"/>
    <property type="match status" value="1"/>
</dbReference>
<dbReference type="EMBL" id="CAADFU010000009">
    <property type="protein sequence ID" value="VFK41024.1"/>
    <property type="molecule type" value="Genomic_DNA"/>
</dbReference>
<evidence type="ECO:0000256" key="4">
    <source>
        <dbReference type="ARBA" id="ARBA00022840"/>
    </source>
</evidence>
<feature type="region of interest" description="Disordered" evidence="5">
    <location>
        <begin position="197"/>
        <end position="217"/>
    </location>
</feature>
<keyword evidence="1" id="KW-0547">Nucleotide-binding</keyword>
<dbReference type="Gene3D" id="3.40.50.300">
    <property type="entry name" value="P-loop containing nucleotide triphosphate hydrolases"/>
    <property type="match status" value="2"/>
</dbReference>
<dbReference type="InterPro" id="IPR048333">
    <property type="entry name" value="HA2_WH"/>
</dbReference>
<keyword evidence="3 8" id="KW-0347">Helicase</keyword>
<dbReference type="SMART" id="SM00847">
    <property type="entry name" value="HA2"/>
    <property type="match status" value="1"/>
</dbReference>
<accession>A0A450YHL4</accession>
<dbReference type="PROSITE" id="PS51194">
    <property type="entry name" value="HELICASE_CTER"/>
    <property type="match status" value="1"/>
</dbReference>
<name>A0A450YHL4_9GAMM</name>
<dbReference type="GO" id="GO:0016787">
    <property type="term" value="F:hydrolase activity"/>
    <property type="evidence" value="ECO:0007669"/>
    <property type="project" value="UniProtKB-KW"/>
</dbReference>
<dbReference type="SMART" id="SM00487">
    <property type="entry name" value="DEXDc"/>
    <property type="match status" value="1"/>
</dbReference>
<evidence type="ECO:0000256" key="3">
    <source>
        <dbReference type="ARBA" id="ARBA00022806"/>
    </source>
</evidence>
<sequence length="1358" mass="153112">MALPLQNLPIDVHRDEIIRTIAAHPVTVIHGETGSGKSTQLPKYCLDLGRGETGIIGHTQPRRIAARSVAARIATELGETLGRTVGYQIRFTAHTGPDTRLKLMTDGILLAEIQGDRKLRAYDTLIIDEAHERSLNIDFILGYLKDLLPRRPDLKLILASATIDPERFSHHFDGAPIITVSGRMFPVAVRYRPLTVEKEDSASDEGKSARSPVSMPIPDAVADAIEEIVRGARQSVRQELAPEDPLSEESPPEPTPFAGPPPEPPATRSPPMSSPPSTPGKPGPRDILVFLSGEQEIRDTAAVLGKRRLPDTEVLPLFGRLGSASQDRIFAPHAKRHIVLATNIAETSLTVPGIGFVIDAGYARISRYSYRAKVQRLPVEPISQASAEQRKGRCGRVAPGICIRLYSRQALEARPEFTPPEILRTNLATVILRMKSLGFGNVEKFPFLDKPDRRYISDGYRLLRELGAMDDRDRLTKRGRQLARLPVDPRVGCMILAGAREHCLEEVLIIASALSIPDPREYPREPAKGREAAMEARERFRDGRSDFMELLRIWEFYLERVGQLSSNQLQKRCRKYALSYLRMREWREVHQQLRQQAREMKLPFAREPATYARIHRALLAGLLGHIGFNAAEQEYSGARGARFLIGRESTLRGAKSKWVMAAELVRTNRTYAHNVARVRPEWIERVGRDLLKRDYFDSHWDETRREVMIHERVTLYGLTLIPGRKIPYAAINPREARRLFIETALVEGCYREDGAFGGEAFFEHNRALLLALRKWEHRSRRPGAFVDERALDRFYDECIPQGVAGGRAFDAWRRQAERADPRLLFLSPEYFHDPEVLARLRGWFPDELVVQGQQLRPDYRFEPGDQSADTPDGITVTVVQSALYQLGPDPFQWLVPGLLEEKILALLRTLPKPLRRALPPLAETARACFRETPFGNMLETDPRRYSEAQNSDDGIVRVVYPNESLLATLGESLRRMANLPIPPDAWREAHLPPYLRMNFRIIDGEGVTLRVGRDLRQLQQELARKTSRILPKLSHGHGVDRQQGLDDFHRDGITAWDFPDLPTSVQVAARGTRFPAYPALIDRGESVSLRLADSPIQAERQSRAGLCRLFMLGFKREMRYLRKNLPDIQMLCVAYAALPFPLPQSGASDPGPTPGSTPKSTTGACEELREQLVGLIVQQTFLDDKAPIRTRAAFQSAREQHAGELMTVANAICREVSRTLAGYRAVAALRAALNPRAFPDSLADITDQLNKLIFRGFVRATPPRQLPHLPRYLEAIARRLQKLRQAPDRDRRNMGELIPLQRAHATLAAALDGQDQGDLERLRWLLEELRVSLFAQELGTTQPVSAKRLQRQLERLSG</sequence>
<evidence type="ECO:0000259" key="7">
    <source>
        <dbReference type="PROSITE" id="PS51194"/>
    </source>
</evidence>
<dbReference type="GO" id="GO:0003723">
    <property type="term" value="F:RNA binding"/>
    <property type="evidence" value="ECO:0007669"/>
    <property type="project" value="TreeGrafter"/>
</dbReference>
<dbReference type="InterPro" id="IPR007502">
    <property type="entry name" value="Helicase-assoc_dom"/>
</dbReference>